<dbReference type="InterPro" id="IPR058712">
    <property type="entry name" value="SRA_ScoMcrA"/>
</dbReference>
<sequence>MFQLIMFWPFQLNLLYHRRNDIHRRFGGQQQGGIATPANFPGVFIFTGLGSSAIGYQNVFKADGTYRYTGQGQRGDMQMVSGNRAIRDHVKSSKDLLLFQHSKKSSLVYFRGLFVCGGWDIQQQPDIDGTLRDAIVFTLVPQSGLIDEVDELATEITPQVSLSELRSRALYEADYASQSNAYEAVSEVRARSKAVRDYILARADGKCERCGAKAPFLTPNGRPYLEAHHIHRLSDGGPDHPSSVVALCPNCHRDAHYGGEAKQLNLQLLERVRQREMLMDL</sequence>
<dbReference type="RefSeq" id="WP_319806589.1">
    <property type="nucleotide sequence ID" value="NZ_CP107052.1"/>
</dbReference>
<dbReference type="InterPro" id="IPR003615">
    <property type="entry name" value="HNH_nuc"/>
</dbReference>
<dbReference type="CDD" id="cd00085">
    <property type="entry name" value="HNHc"/>
    <property type="match status" value="1"/>
</dbReference>
<reference evidence="2" key="1">
    <citation type="submission" date="2022-10" db="EMBL/GenBank/DDBJ databases">
        <title>Candidatus Kirkpatrella diaphorinas gen. nov., sp. nov., an uncultured endosymbiont identified in a population of Diaphorina citri from Hawaii.</title>
        <authorList>
            <person name="Henry E.M."/>
            <person name="Carlson C.R."/>
            <person name="Kuo Y.-W."/>
        </authorList>
    </citation>
    <scope>NUCLEOTIDE SEQUENCE</scope>
    <source>
        <strain evidence="2">CADCRV1</strain>
    </source>
</reference>
<accession>A0ABY6GHK6</accession>
<evidence type="ECO:0000313" key="3">
    <source>
        <dbReference type="Proteomes" id="UP001163831"/>
    </source>
</evidence>
<keyword evidence="2" id="KW-0378">Hydrolase</keyword>
<evidence type="ECO:0000259" key="1">
    <source>
        <dbReference type="SMART" id="SM00507"/>
    </source>
</evidence>
<keyword evidence="3" id="KW-1185">Reference proteome</keyword>
<evidence type="ECO:0000313" key="2">
    <source>
        <dbReference type="EMBL" id="UYH50996.1"/>
    </source>
</evidence>
<dbReference type="SMART" id="SM00507">
    <property type="entry name" value="HNHc"/>
    <property type="match status" value="1"/>
</dbReference>
<organism evidence="2 3">
    <name type="scientific">Candidatus Kirkpatrickella diaphorinae</name>
    <dbReference type="NCBI Taxonomy" id="2984322"/>
    <lineage>
        <taxon>Bacteria</taxon>
        <taxon>Pseudomonadati</taxon>
        <taxon>Pseudomonadota</taxon>
        <taxon>Alphaproteobacteria</taxon>
        <taxon>Acetobacterales</taxon>
        <taxon>Acetobacteraceae</taxon>
        <taxon>Candidatus Kirkpatrickella</taxon>
    </lineage>
</organism>
<dbReference type="Proteomes" id="UP001163831">
    <property type="component" value="Chromosome"/>
</dbReference>
<dbReference type="Pfam" id="PF26348">
    <property type="entry name" value="SRA_ScoMcrA"/>
    <property type="match status" value="1"/>
</dbReference>
<name>A0ABY6GHK6_9PROT</name>
<proteinExistence type="predicted"/>
<dbReference type="GO" id="GO:0004519">
    <property type="term" value="F:endonuclease activity"/>
    <property type="evidence" value="ECO:0007669"/>
    <property type="project" value="UniProtKB-KW"/>
</dbReference>
<keyword evidence="2" id="KW-0540">Nuclease</keyword>
<keyword evidence="2" id="KW-0255">Endonuclease</keyword>
<gene>
    <name evidence="2" type="ORF">N5W20_07840</name>
</gene>
<dbReference type="EMBL" id="CP107052">
    <property type="protein sequence ID" value="UYH50996.1"/>
    <property type="molecule type" value="Genomic_DNA"/>
</dbReference>
<dbReference type="Pfam" id="PF01844">
    <property type="entry name" value="HNH"/>
    <property type="match status" value="1"/>
</dbReference>
<dbReference type="InterPro" id="IPR002711">
    <property type="entry name" value="HNH"/>
</dbReference>
<feature type="domain" description="HNH nuclease" evidence="1">
    <location>
        <begin position="194"/>
        <end position="253"/>
    </location>
</feature>
<protein>
    <submittedName>
        <fullName evidence="2">HNH endonuclease</fullName>
    </submittedName>
</protein>
<dbReference type="Gene3D" id="1.10.30.50">
    <property type="match status" value="1"/>
</dbReference>